<gene>
    <name evidence="2" type="ORF">PAPYR_13193</name>
</gene>
<name>A0ABQ8U0N0_9EUKA</name>
<evidence type="ECO:0000313" key="2">
    <source>
        <dbReference type="EMBL" id="KAJ4452594.1"/>
    </source>
</evidence>
<proteinExistence type="predicted"/>
<reference evidence="2" key="1">
    <citation type="journal article" date="2022" name="bioRxiv">
        <title>Genomics of Preaxostyla Flagellates Illuminates Evolutionary Transitions and the Path Towards Mitochondrial Loss.</title>
        <authorList>
            <person name="Novak L.V.F."/>
            <person name="Treitli S.C."/>
            <person name="Pyrih J."/>
            <person name="Halakuc P."/>
            <person name="Pipaliya S.V."/>
            <person name="Vacek V."/>
            <person name="Brzon O."/>
            <person name="Soukal P."/>
            <person name="Eme L."/>
            <person name="Dacks J.B."/>
            <person name="Karnkowska A."/>
            <person name="Elias M."/>
            <person name="Hampl V."/>
        </authorList>
    </citation>
    <scope>NUCLEOTIDE SEQUENCE</scope>
    <source>
        <strain evidence="2">RCP-MX</strain>
    </source>
</reference>
<protein>
    <submittedName>
        <fullName evidence="2">Uncharacterized protein</fullName>
    </submittedName>
</protein>
<evidence type="ECO:0000313" key="3">
    <source>
        <dbReference type="Proteomes" id="UP001141327"/>
    </source>
</evidence>
<dbReference type="Proteomes" id="UP001141327">
    <property type="component" value="Unassembled WGS sequence"/>
</dbReference>
<keyword evidence="3" id="KW-1185">Reference proteome</keyword>
<evidence type="ECO:0000256" key="1">
    <source>
        <dbReference type="SAM" id="MobiDB-lite"/>
    </source>
</evidence>
<feature type="region of interest" description="Disordered" evidence="1">
    <location>
        <begin position="66"/>
        <end position="97"/>
    </location>
</feature>
<dbReference type="EMBL" id="JAPMOS010000442">
    <property type="protein sequence ID" value="KAJ4452594.1"/>
    <property type="molecule type" value="Genomic_DNA"/>
</dbReference>
<sequence length="97" mass="10622">MPRRAIVHRPGKCNIADFLSRAFPTTPHLTTLPAAPEPTQPTLRCCAISTPTVPLPYDIDDNGIIHLHDTPPLTSSHRSSPLPTATPCRPHGRKTHH</sequence>
<accession>A0ABQ8U0N0</accession>
<comment type="caution">
    <text evidence="2">The sequence shown here is derived from an EMBL/GenBank/DDBJ whole genome shotgun (WGS) entry which is preliminary data.</text>
</comment>
<feature type="compositionally biased region" description="Polar residues" evidence="1">
    <location>
        <begin position="72"/>
        <end position="83"/>
    </location>
</feature>
<organism evidence="2 3">
    <name type="scientific">Paratrimastix pyriformis</name>
    <dbReference type="NCBI Taxonomy" id="342808"/>
    <lineage>
        <taxon>Eukaryota</taxon>
        <taxon>Metamonada</taxon>
        <taxon>Preaxostyla</taxon>
        <taxon>Paratrimastigidae</taxon>
        <taxon>Paratrimastix</taxon>
    </lineage>
</organism>